<dbReference type="SMART" id="SM00517">
    <property type="entry name" value="PolyA"/>
    <property type="match status" value="1"/>
</dbReference>
<keyword evidence="9" id="KW-0810">Translation regulation</keyword>
<gene>
    <name evidence="18" type="ORF">SHCRBa_152_D05_F_250</name>
</gene>
<dbReference type="InterPro" id="IPR012677">
    <property type="entry name" value="Nucleotide-bd_a/b_plait_sf"/>
</dbReference>
<dbReference type="SUPFAM" id="SSF63570">
    <property type="entry name" value="PABC (PABP) domain"/>
    <property type="match status" value="1"/>
</dbReference>
<evidence type="ECO:0000313" key="18">
    <source>
        <dbReference type="EMBL" id="AGT16777.1"/>
    </source>
</evidence>
<dbReference type="SMART" id="SM00360">
    <property type="entry name" value="RRM"/>
    <property type="match status" value="4"/>
</dbReference>
<evidence type="ECO:0000256" key="7">
    <source>
        <dbReference type="ARBA" id="ARBA00022737"/>
    </source>
</evidence>
<feature type="domain" description="RRM" evidence="16">
    <location>
        <begin position="209"/>
        <end position="286"/>
    </location>
</feature>
<dbReference type="GO" id="GO:0005634">
    <property type="term" value="C:nucleus"/>
    <property type="evidence" value="ECO:0007669"/>
    <property type="project" value="UniProtKB-SubCell"/>
</dbReference>
<dbReference type="CDD" id="cd12379">
    <property type="entry name" value="RRM2_I_PABPs"/>
    <property type="match status" value="1"/>
</dbReference>
<evidence type="ECO:0000256" key="6">
    <source>
        <dbReference type="ARBA" id="ARBA00022664"/>
    </source>
</evidence>
<evidence type="ECO:0000259" key="17">
    <source>
        <dbReference type="PROSITE" id="PS51309"/>
    </source>
</evidence>
<evidence type="ECO:0000256" key="14">
    <source>
        <dbReference type="RuleBase" id="RU362004"/>
    </source>
</evidence>
<dbReference type="SUPFAM" id="SSF54928">
    <property type="entry name" value="RNA-binding domain, RBD"/>
    <property type="match status" value="3"/>
</dbReference>
<reference evidence="18" key="1">
    <citation type="submission" date="2013-05" db="EMBL/GenBank/DDBJ databases">
        <title>Building the sugarcane genome for biotechnology and identifying evolutionary trends.</title>
        <authorList>
            <person name="De Setta N."/>
            <person name="Monteiro-Vitorello C.B."/>
            <person name="Metcalfe C.J."/>
            <person name="Cruz G.M.Q."/>
            <person name="Del Bem L.E."/>
            <person name="Vicentini R."/>
            <person name="Nogueira F.T.S."/>
            <person name="Campos R.A."/>
            <person name="Nunes S.L."/>
            <person name="Turrini P.C.G."/>
            <person name="Vieira A.P."/>
            <person name="Cruz E.A.O."/>
            <person name="Correa T.C.S."/>
            <person name="Hotta C.T."/>
            <person name="de Mello-Varani A."/>
            <person name="Vautrin S."/>
            <person name="Trindade A.S."/>
            <person name="Vilela M.M."/>
            <person name="Horta C.L."/>
            <person name="Sato P.M."/>
            <person name="de Andrade R.F."/>
            <person name="Nishiyama M.Y."/>
            <person name="Cardoso-Silva C.B."/>
            <person name="Scortecci K.C."/>
            <person name="Garcia A.A.F."/>
            <person name="Carneiro M.S."/>
            <person name="Kim C."/>
            <person name="Paterson A.H."/>
            <person name="Berges H."/>
            <person name="D'Hont A."/>
            <person name="de-Souza A.P."/>
            <person name="Souza G.M."/>
            <person name="Vincentz M."/>
            <person name="Kitajima J.P."/>
            <person name="Van Sluys M.-A."/>
        </authorList>
    </citation>
    <scope>NUCLEOTIDE SEQUENCE</scope>
</reference>
<dbReference type="SMART" id="SM00361">
    <property type="entry name" value="RRM_1"/>
    <property type="match status" value="3"/>
</dbReference>
<feature type="region of interest" description="Disordered" evidence="15">
    <location>
        <begin position="599"/>
        <end position="628"/>
    </location>
</feature>
<keyword evidence="6" id="KW-0507">mRNA processing</keyword>
<dbReference type="FunFam" id="3.30.70.330:FF:000520">
    <property type="entry name" value="Polyadenylate-binding protein"/>
    <property type="match status" value="1"/>
</dbReference>
<dbReference type="FunFam" id="3.30.70.330:FF:000003">
    <property type="entry name" value="Polyadenylate-binding protein"/>
    <property type="match status" value="1"/>
</dbReference>
<dbReference type="GO" id="GO:0005737">
    <property type="term" value="C:cytoplasm"/>
    <property type="evidence" value="ECO:0007669"/>
    <property type="project" value="UniProtKB-SubCell"/>
</dbReference>
<evidence type="ECO:0000256" key="8">
    <source>
        <dbReference type="ARBA" id="ARBA00022816"/>
    </source>
</evidence>
<keyword evidence="5 14" id="KW-0963">Cytoplasm</keyword>
<dbReference type="InterPro" id="IPR036053">
    <property type="entry name" value="PABP-dom"/>
</dbReference>
<comment type="function">
    <text evidence="12">Binds the poly(A) tail of mRNA. Appears to be an important mediator of the multiple roles of the poly(A) tail in mRNA biogenesis, stability and translation.</text>
</comment>
<name>A0A059PZQ3_9POAL</name>
<feature type="domain" description="RRM" evidence="16">
    <location>
        <begin position="313"/>
        <end position="390"/>
    </location>
</feature>
<dbReference type="Gene3D" id="1.10.1900.10">
    <property type="entry name" value="c-terminal domain of poly(a) binding protein"/>
    <property type="match status" value="1"/>
</dbReference>
<evidence type="ECO:0000256" key="5">
    <source>
        <dbReference type="ARBA" id="ARBA00022490"/>
    </source>
</evidence>
<evidence type="ECO:0000256" key="9">
    <source>
        <dbReference type="ARBA" id="ARBA00022845"/>
    </source>
</evidence>
<proteinExistence type="inferred from homology"/>
<dbReference type="AlphaFoldDB" id="A0A059PZQ3"/>
<feature type="domain" description="PABC" evidence="17">
    <location>
        <begin position="519"/>
        <end position="596"/>
    </location>
</feature>
<sequence length="643" mass="69608">MASPSTTPPSTIPAEAVPIAEGTPAATLPPLGSIASLYVGDLAESVDETQLHAVFSQVAPLASVRVCRDIVSGVSLGYGYVNFYSRGEATRALEALNFTPLSGKYIRVMFSNRDPSLRKSGRANLFVKNLEPNFDSKNLYEIFSSFGTILSCKVATDSVGHSKGYGFVQYETEESAQDAINRLNGMLANDREMFVGRHMRRRNREVKFTNVYIKNLPTEFNDDDLRQKFAPFGEITSAVVMRDVNGVSKCFGFVNFEKPECAIEAVKKANGKAINDKTLYVGRAQKKAERQAKLKIKFEQASRDKKVDKPNGINLYLKNIDDSINDEGLKNLFEEFGQVDSCKVMVDAQGRSKGSGFVSFATAEAGHSAINGMNGRIVGKKPLYVGLAQPKEERRAMLMAHFAQRHLAMAASPYAGPQQVYFGHPASGLIPPQGAVFGFPQHFVPGMGPVSPVMMPHNMQRSRYPGQRMSGPGAYRQQQAMIHANANHSIRYMPNGRHGAYPAMLPQGFPSATVSQQHDGSSITHAIASAGPAEQQHILGNKLYALVEQLEHDHAGKVTGMLLEMDKVEILQLLQSPEVLRAKVREAMAVLQRTKAGGSADPAATISKAGDSTDSAAAVAKTRGSADSAAAVVAAPTVQRLSD</sequence>
<evidence type="ECO:0000256" key="11">
    <source>
        <dbReference type="ARBA" id="ARBA00023242"/>
    </source>
</evidence>
<dbReference type="InterPro" id="IPR035979">
    <property type="entry name" value="RBD_domain_sf"/>
</dbReference>
<feature type="domain" description="RRM" evidence="16">
    <location>
        <begin position="35"/>
        <end position="113"/>
    </location>
</feature>
<dbReference type="GO" id="GO:0051028">
    <property type="term" value="P:mRNA transport"/>
    <property type="evidence" value="ECO:0007669"/>
    <property type="project" value="UniProtKB-KW"/>
</dbReference>
<comment type="similarity">
    <text evidence="3 14">Belongs to the polyadenylate-binding protein type-1 family.</text>
</comment>
<dbReference type="FunFam" id="3.30.70.330:FF:000648">
    <property type="entry name" value="Polyadenylate-binding protein"/>
    <property type="match status" value="1"/>
</dbReference>
<dbReference type="InterPro" id="IPR045305">
    <property type="entry name" value="RRM2_I_PABPs"/>
</dbReference>
<keyword evidence="10 13" id="KW-0694">RNA-binding</keyword>
<dbReference type="FunFam" id="3.30.70.330:FF:000651">
    <property type="entry name" value="Poly(A) binding protein cytoplasmic 1 like"/>
    <property type="match status" value="1"/>
</dbReference>
<dbReference type="PROSITE" id="PS50102">
    <property type="entry name" value="RRM"/>
    <property type="match status" value="4"/>
</dbReference>
<organism evidence="18">
    <name type="scientific">Saccharum hybrid cultivar R570</name>
    <dbReference type="NCBI Taxonomy" id="131158"/>
    <lineage>
        <taxon>Eukaryota</taxon>
        <taxon>Viridiplantae</taxon>
        <taxon>Streptophyta</taxon>
        <taxon>Embryophyta</taxon>
        <taxon>Tracheophyta</taxon>
        <taxon>Spermatophyta</taxon>
        <taxon>Magnoliopsida</taxon>
        <taxon>Liliopsida</taxon>
        <taxon>Poales</taxon>
        <taxon>Poaceae</taxon>
        <taxon>PACMAD clade</taxon>
        <taxon>Panicoideae</taxon>
        <taxon>Andropogonodae</taxon>
        <taxon>Andropogoneae</taxon>
        <taxon>Saccharinae</taxon>
        <taxon>Saccharum</taxon>
        <taxon>Saccharum officinarum species complex</taxon>
    </lineage>
</organism>
<dbReference type="GO" id="GO:0006397">
    <property type="term" value="P:mRNA processing"/>
    <property type="evidence" value="ECO:0007669"/>
    <property type="project" value="UniProtKB-KW"/>
</dbReference>
<feature type="domain" description="RRM" evidence="16">
    <location>
        <begin position="123"/>
        <end position="200"/>
    </location>
</feature>
<evidence type="ECO:0000256" key="15">
    <source>
        <dbReference type="SAM" id="MobiDB-lite"/>
    </source>
</evidence>
<dbReference type="InterPro" id="IPR006515">
    <property type="entry name" value="PABP_1234"/>
</dbReference>
<evidence type="ECO:0000256" key="13">
    <source>
        <dbReference type="PROSITE-ProRule" id="PRU00176"/>
    </source>
</evidence>
<dbReference type="EMBL" id="KF184832">
    <property type="protein sequence ID" value="AGT16777.1"/>
    <property type="molecule type" value="Genomic_DNA"/>
</dbReference>
<comment type="subcellular location">
    <subcellularLocation>
        <location evidence="2 14">Cytoplasm</location>
    </subcellularLocation>
    <subcellularLocation>
        <location evidence="1">Nucleus</location>
    </subcellularLocation>
</comment>
<evidence type="ECO:0000259" key="16">
    <source>
        <dbReference type="PROSITE" id="PS50102"/>
    </source>
</evidence>
<evidence type="ECO:0000256" key="4">
    <source>
        <dbReference type="ARBA" id="ARBA00022448"/>
    </source>
</evidence>
<dbReference type="Pfam" id="PF00658">
    <property type="entry name" value="MLLE"/>
    <property type="match status" value="1"/>
</dbReference>
<dbReference type="InterPro" id="IPR003954">
    <property type="entry name" value="RRM_euk-type"/>
</dbReference>
<keyword evidence="4" id="KW-0813">Transport</keyword>
<keyword evidence="7" id="KW-0677">Repeat</keyword>
<evidence type="ECO:0000256" key="12">
    <source>
        <dbReference type="ARBA" id="ARBA00054110"/>
    </source>
</evidence>
<dbReference type="Pfam" id="PF00076">
    <property type="entry name" value="RRM_1"/>
    <property type="match status" value="4"/>
</dbReference>
<evidence type="ECO:0000256" key="10">
    <source>
        <dbReference type="ARBA" id="ARBA00022884"/>
    </source>
</evidence>
<keyword evidence="8" id="KW-0509">mRNA transport</keyword>
<dbReference type="GO" id="GO:0003723">
    <property type="term" value="F:RNA binding"/>
    <property type="evidence" value="ECO:0007669"/>
    <property type="project" value="UniProtKB-UniRule"/>
</dbReference>
<evidence type="ECO:0000256" key="1">
    <source>
        <dbReference type="ARBA" id="ARBA00004123"/>
    </source>
</evidence>
<dbReference type="GO" id="GO:0006417">
    <property type="term" value="P:regulation of translation"/>
    <property type="evidence" value="ECO:0007669"/>
    <property type="project" value="UniProtKB-KW"/>
</dbReference>
<evidence type="ECO:0000256" key="2">
    <source>
        <dbReference type="ARBA" id="ARBA00004496"/>
    </source>
</evidence>
<dbReference type="NCBIfam" id="TIGR01628">
    <property type="entry name" value="PABP-1234"/>
    <property type="match status" value="1"/>
</dbReference>
<dbReference type="Gene3D" id="3.30.70.330">
    <property type="match status" value="4"/>
</dbReference>
<dbReference type="InterPro" id="IPR000504">
    <property type="entry name" value="RRM_dom"/>
</dbReference>
<dbReference type="CDD" id="cd12380">
    <property type="entry name" value="RRM3_I_PABPs"/>
    <property type="match status" value="1"/>
</dbReference>
<dbReference type="InterPro" id="IPR002004">
    <property type="entry name" value="PABP_HYD_C"/>
</dbReference>
<keyword evidence="11" id="KW-0539">Nucleus</keyword>
<dbReference type="PROSITE" id="PS51309">
    <property type="entry name" value="PABC"/>
    <property type="match status" value="1"/>
</dbReference>
<accession>A0A059PZQ3</accession>
<evidence type="ECO:0000256" key="3">
    <source>
        <dbReference type="ARBA" id="ARBA00008557"/>
    </source>
</evidence>
<dbReference type="PANTHER" id="PTHR24012">
    <property type="entry name" value="RNA BINDING PROTEIN"/>
    <property type="match status" value="1"/>
</dbReference>
<protein>
    <recommendedName>
        <fullName evidence="14">Polyadenylate-binding protein</fullName>
        <shortName evidence="14">PABP</shortName>
    </recommendedName>
</protein>